<keyword evidence="1" id="KW-0472">Membrane</keyword>
<dbReference type="InterPro" id="IPR022187">
    <property type="entry name" value="Conjug_transposon_TraM"/>
</dbReference>
<evidence type="ECO:0000313" key="3">
    <source>
        <dbReference type="EMBL" id="MFC4390682.1"/>
    </source>
</evidence>
<dbReference type="EMBL" id="JBHSCO010000002">
    <property type="protein sequence ID" value="MFC4390682.1"/>
    <property type="molecule type" value="Genomic_DNA"/>
</dbReference>
<sequence>MEEKTLSIKDSKKRKMLLMLPLITLPFLTFLFYSLGGGKMEAKTAENDQKKGFNFNLPLPKFKEDAALDKMSYYDQAAVDSIKLREQIKKDPNYFADKASEDKVSSFSADDFESGSLSKNRSAFNSQSFQDRNEQKVYEKLRALEKVISQPAAAASYGQDMREFENYGSSRAESEEIKKLEGLMSAMSAPQEADPELQQLGGMLENILDIQHPQRVQERLKQSSDSKKGKTYSVLKKTEEDNISSMERNANSQSFIKTNAFYSLDEEQASEEMQNSIEAAIHQNQTIVNGSVVKLRLSHDIFLQGTAIPKNTFLYGIAALKGERLEVKISNIQYNNSIFPVELAVYDIDGIDGIYIPGAISRDVAKSSADRSIQTLGLTGVSDSWGTQAAGMGIEAAKSLMSKKVKLIKVAVKAGYRVLLYDEKQKNLKP</sequence>
<evidence type="ECO:0000259" key="2">
    <source>
        <dbReference type="Pfam" id="PF12508"/>
    </source>
</evidence>
<keyword evidence="4" id="KW-1185">Reference proteome</keyword>
<dbReference type="Proteomes" id="UP001595719">
    <property type="component" value="Unassembled WGS sequence"/>
</dbReference>
<dbReference type="NCBIfam" id="TIGR03779">
    <property type="entry name" value="Bac_Flav_CT_M"/>
    <property type="match status" value="1"/>
</dbReference>
<evidence type="ECO:0000256" key="1">
    <source>
        <dbReference type="SAM" id="Phobius"/>
    </source>
</evidence>
<keyword evidence="1" id="KW-0812">Transmembrane</keyword>
<feature type="transmembrane region" description="Helical" evidence="1">
    <location>
        <begin position="16"/>
        <end position="35"/>
    </location>
</feature>
<dbReference type="RefSeq" id="WP_219071631.1">
    <property type="nucleotide sequence ID" value="NZ_JBHSCO010000002.1"/>
</dbReference>
<feature type="domain" description="Conjugative transposon TraM C-terminal" evidence="2">
    <location>
        <begin position="277"/>
        <end position="420"/>
    </location>
</feature>
<comment type="caution">
    <text evidence="3">The sequence shown here is derived from an EMBL/GenBank/DDBJ whole genome shotgun (WGS) entry which is preliminary data.</text>
</comment>
<protein>
    <submittedName>
        <fullName evidence="3">Conjugative transposon protein TraM</fullName>
    </submittedName>
</protein>
<evidence type="ECO:0000313" key="4">
    <source>
        <dbReference type="Proteomes" id="UP001595719"/>
    </source>
</evidence>
<proteinExistence type="predicted"/>
<dbReference type="InterPro" id="IPR055407">
    <property type="entry name" value="TraM_C"/>
</dbReference>
<reference evidence="4" key="1">
    <citation type="journal article" date="2019" name="Int. J. Syst. Evol. Microbiol.">
        <title>The Global Catalogue of Microorganisms (GCM) 10K type strain sequencing project: providing services to taxonomists for standard genome sequencing and annotation.</title>
        <authorList>
            <consortium name="The Broad Institute Genomics Platform"/>
            <consortium name="The Broad Institute Genome Sequencing Center for Infectious Disease"/>
            <person name="Wu L."/>
            <person name="Ma J."/>
        </authorList>
    </citation>
    <scope>NUCLEOTIDE SEQUENCE [LARGE SCALE GENOMIC DNA]</scope>
    <source>
        <strain evidence="4">CGMCC 1.15345</strain>
    </source>
</reference>
<dbReference type="Pfam" id="PF12508">
    <property type="entry name" value="Transposon_TraM"/>
    <property type="match status" value="1"/>
</dbReference>
<gene>
    <name evidence="3" type="primary">traM</name>
    <name evidence="3" type="ORF">ACFOY0_06730</name>
</gene>
<name>A0ABV8W1K6_9FLAO</name>
<accession>A0ABV8W1K6</accession>
<keyword evidence="1" id="KW-1133">Transmembrane helix</keyword>
<organism evidence="3 4">
    <name type="scientific">Flavobacterium quisquiliarum</name>
    <dbReference type="NCBI Taxonomy" id="1834436"/>
    <lineage>
        <taxon>Bacteria</taxon>
        <taxon>Pseudomonadati</taxon>
        <taxon>Bacteroidota</taxon>
        <taxon>Flavobacteriia</taxon>
        <taxon>Flavobacteriales</taxon>
        <taxon>Flavobacteriaceae</taxon>
        <taxon>Flavobacterium</taxon>
    </lineage>
</organism>